<keyword evidence="8" id="KW-0587">Phenylpropanoid metabolism</keyword>
<keyword evidence="13" id="KW-1185">Reference proteome</keyword>
<comment type="pathway">
    <text evidence="3">Phenylpropanoid metabolism; trans-cinnamate biosynthesis; trans-cinnamate from L-phenylalanine: step 1/1.</text>
</comment>
<keyword evidence="9" id="KW-0585">Phenylalanine catabolism</keyword>
<organism evidence="12 13">
    <name type="scientific">Hibiscus sabdariffa</name>
    <name type="common">roselle</name>
    <dbReference type="NCBI Taxonomy" id="183260"/>
    <lineage>
        <taxon>Eukaryota</taxon>
        <taxon>Viridiplantae</taxon>
        <taxon>Streptophyta</taxon>
        <taxon>Embryophyta</taxon>
        <taxon>Tracheophyta</taxon>
        <taxon>Spermatophyta</taxon>
        <taxon>Magnoliopsida</taxon>
        <taxon>eudicotyledons</taxon>
        <taxon>Gunneridae</taxon>
        <taxon>Pentapetalae</taxon>
        <taxon>rosids</taxon>
        <taxon>malvids</taxon>
        <taxon>Malvales</taxon>
        <taxon>Malvaceae</taxon>
        <taxon>Malvoideae</taxon>
        <taxon>Hibiscus</taxon>
    </lineage>
</organism>
<evidence type="ECO:0000313" key="12">
    <source>
        <dbReference type="EMBL" id="KAK9019516.1"/>
    </source>
</evidence>
<comment type="similarity">
    <text evidence="4">Belongs to the PAL/histidase family.</text>
</comment>
<evidence type="ECO:0000256" key="1">
    <source>
        <dbReference type="ARBA" id="ARBA00002235"/>
    </source>
</evidence>
<dbReference type="Gene3D" id="1.10.274.20">
    <property type="entry name" value="Phenylalanine ammonia-lyase 1, domain 3"/>
    <property type="match status" value="1"/>
</dbReference>
<evidence type="ECO:0000256" key="2">
    <source>
        <dbReference type="ARBA" id="ARBA00004496"/>
    </source>
</evidence>
<evidence type="ECO:0000256" key="3">
    <source>
        <dbReference type="ARBA" id="ARBA00005138"/>
    </source>
</evidence>
<comment type="caution">
    <text evidence="12">The sequence shown here is derived from an EMBL/GenBank/DDBJ whole genome shotgun (WGS) entry which is preliminary data.</text>
</comment>
<accession>A0ABR2S2N4</accession>
<comment type="subunit">
    <text evidence="5">Homotetramer.</text>
</comment>
<dbReference type="Proteomes" id="UP001396334">
    <property type="component" value="Unassembled WGS sequence"/>
</dbReference>
<evidence type="ECO:0000313" key="13">
    <source>
        <dbReference type="Proteomes" id="UP001396334"/>
    </source>
</evidence>
<evidence type="ECO:0000256" key="11">
    <source>
        <dbReference type="ARBA" id="ARBA00023537"/>
    </source>
</evidence>
<keyword evidence="10" id="KW-0456">Lyase</keyword>
<comment type="subcellular location">
    <subcellularLocation>
        <location evidence="2">Cytoplasm</location>
    </subcellularLocation>
</comment>
<dbReference type="InterPro" id="IPR008948">
    <property type="entry name" value="L-Aspartase-like"/>
</dbReference>
<comment type="function">
    <text evidence="1">This is a key enzyme of plant metabolism catalyzing the first reaction in the biosynthesis from L-phenylalanine of a wide variety of natural products based on the phenylpropane skeleton.</text>
</comment>
<dbReference type="SUPFAM" id="SSF48557">
    <property type="entry name" value="L-aspartase-like"/>
    <property type="match status" value="1"/>
</dbReference>
<proteinExistence type="inferred from homology"/>
<dbReference type="InterPro" id="IPR023144">
    <property type="entry name" value="Phe_NH3-lyase_shielding_dom_sf"/>
</dbReference>
<evidence type="ECO:0000256" key="6">
    <source>
        <dbReference type="ARBA" id="ARBA00012139"/>
    </source>
</evidence>
<evidence type="ECO:0000256" key="10">
    <source>
        <dbReference type="ARBA" id="ARBA00023239"/>
    </source>
</evidence>
<evidence type="ECO:0000256" key="9">
    <source>
        <dbReference type="ARBA" id="ARBA00023232"/>
    </source>
</evidence>
<evidence type="ECO:0000256" key="7">
    <source>
        <dbReference type="ARBA" id="ARBA00022490"/>
    </source>
</evidence>
<dbReference type="EMBL" id="JBBPBN010000017">
    <property type="protein sequence ID" value="KAK9019516.1"/>
    <property type="molecule type" value="Genomic_DNA"/>
</dbReference>
<comment type="catalytic activity">
    <reaction evidence="11">
        <text>L-phenylalanine = (E)-cinnamate + NH4(+)</text>
        <dbReference type="Rhea" id="RHEA:21384"/>
        <dbReference type="ChEBI" id="CHEBI:15669"/>
        <dbReference type="ChEBI" id="CHEBI:28938"/>
        <dbReference type="ChEBI" id="CHEBI:58095"/>
        <dbReference type="EC" id="4.3.1.24"/>
    </reaction>
</comment>
<dbReference type="PANTHER" id="PTHR10362">
    <property type="entry name" value="HISTIDINE AMMONIA-LYASE"/>
    <property type="match status" value="1"/>
</dbReference>
<dbReference type="EC" id="4.3.1.24" evidence="6"/>
<keyword evidence="7" id="KW-0963">Cytoplasm</keyword>
<sequence length="96" mass="11000">MGSNELHSSRFCEKDLLRVFDREHLHAYVDDSCSPNYPLIQKMRQVLVDHTLMNGKKAISPREECDKVFSAMCEGKLIHPLLDCLKDWNGAPLPIC</sequence>
<name>A0ABR2S2N4_9ROSI</name>
<evidence type="ECO:0000256" key="4">
    <source>
        <dbReference type="ARBA" id="ARBA00007238"/>
    </source>
</evidence>
<protein>
    <recommendedName>
        <fullName evidence="6">phenylalanine ammonia-lyase</fullName>
        <ecNumber evidence="6">4.3.1.24</ecNumber>
    </recommendedName>
</protein>
<gene>
    <name evidence="12" type="ORF">V6N11_054034</name>
</gene>
<dbReference type="InterPro" id="IPR001106">
    <property type="entry name" value="Aromatic_Lyase"/>
</dbReference>
<evidence type="ECO:0000256" key="5">
    <source>
        <dbReference type="ARBA" id="ARBA00011881"/>
    </source>
</evidence>
<evidence type="ECO:0000256" key="8">
    <source>
        <dbReference type="ARBA" id="ARBA00023051"/>
    </source>
</evidence>
<reference evidence="12 13" key="1">
    <citation type="journal article" date="2024" name="G3 (Bethesda)">
        <title>Genome assembly of Hibiscus sabdariffa L. provides insights into metabolisms of medicinal natural products.</title>
        <authorList>
            <person name="Kim T."/>
        </authorList>
    </citation>
    <scope>NUCLEOTIDE SEQUENCE [LARGE SCALE GENOMIC DNA]</scope>
    <source>
        <strain evidence="12">TK-2024</strain>
        <tissue evidence="12">Old leaves</tissue>
    </source>
</reference>